<dbReference type="SUPFAM" id="SSF46785">
    <property type="entry name" value="Winged helix' DNA-binding domain"/>
    <property type="match status" value="1"/>
</dbReference>
<keyword evidence="3" id="KW-0804">Transcription</keyword>
<dbReference type="GO" id="GO:0003700">
    <property type="term" value="F:DNA-binding transcription factor activity"/>
    <property type="evidence" value="ECO:0007669"/>
    <property type="project" value="TreeGrafter"/>
</dbReference>
<dbReference type="RefSeq" id="WP_153459784.1">
    <property type="nucleotide sequence ID" value="NZ_WBOF01000001.1"/>
</dbReference>
<dbReference type="SMART" id="SM00346">
    <property type="entry name" value="HTH_ICLR"/>
    <property type="match status" value="1"/>
</dbReference>
<dbReference type="InterPro" id="IPR014757">
    <property type="entry name" value="Tscrpt_reg_IclR_C"/>
</dbReference>
<dbReference type="OrthoDB" id="9807558at2"/>
<dbReference type="AlphaFoldDB" id="A0A6N7KKI6"/>
<dbReference type="GO" id="GO:0045892">
    <property type="term" value="P:negative regulation of DNA-templated transcription"/>
    <property type="evidence" value="ECO:0007669"/>
    <property type="project" value="TreeGrafter"/>
</dbReference>
<feature type="domain" description="HTH iclR-type" evidence="5">
    <location>
        <begin position="36"/>
        <end position="95"/>
    </location>
</feature>
<dbReference type="InterPro" id="IPR005471">
    <property type="entry name" value="Tscrpt_reg_IclR_N"/>
</dbReference>
<comment type="caution">
    <text evidence="7">The sequence shown here is derived from an EMBL/GenBank/DDBJ whole genome shotgun (WGS) entry which is preliminary data.</text>
</comment>
<evidence type="ECO:0000259" key="5">
    <source>
        <dbReference type="PROSITE" id="PS51077"/>
    </source>
</evidence>
<evidence type="ECO:0000313" key="8">
    <source>
        <dbReference type="Proteomes" id="UP000450000"/>
    </source>
</evidence>
<dbReference type="Gene3D" id="1.10.10.10">
    <property type="entry name" value="Winged helix-like DNA-binding domain superfamily/Winged helix DNA-binding domain"/>
    <property type="match status" value="1"/>
</dbReference>
<keyword evidence="2" id="KW-0238">DNA-binding</keyword>
<evidence type="ECO:0000259" key="6">
    <source>
        <dbReference type="PROSITE" id="PS51078"/>
    </source>
</evidence>
<evidence type="ECO:0000256" key="4">
    <source>
        <dbReference type="SAM" id="MobiDB-lite"/>
    </source>
</evidence>
<dbReference type="Pfam" id="PF09339">
    <property type="entry name" value="HTH_IclR"/>
    <property type="match status" value="1"/>
</dbReference>
<feature type="domain" description="IclR-ED" evidence="6">
    <location>
        <begin position="96"/>
        <end position="265"/>
    </location>
</feature>
<dbReference type="Pfam" id="PF01614">
    <property type="entry name" value="IclR_C"/>
    <property type="match status" value="1"/>
</dbReference>
<dbReference type="InterPro" id="IPR029016">
    <property type="entry name" value="GAF-like_dom_sf"/>
</dbReference>
<accession>A0A6N7KKI6</accession>
<sequence>MTPLTTLPAPSGPGSDFDGRSARPGVDIGPGFTSGVGVLDKTSQLFGVLAHGPASLRSLTVATGLSRPTVHRLAVALENLRLLTRDVQGRFVLGPRLGELAEEAGRDRLLLAADPVLAELRERTGASARLYRRQGDVKICVASAEARYPRGARAQVGSTLPMRAGASAQVLLAWESEDELRHSLRGAGFDAALLARVRRQGWAQSLGGGELGFASAAAPVRGAGRRVVAAVTLDGPVTKLSRTPGQMHAALLAEAARRLGEGLIA</sequence>
<dbReference type="PROSITE" id="PS51078">
    <property type="entry name" value="ICLR_ED"/>
    <property type="match status" value="1"/>
</dbReference>
<dbReference type="PANTHER" id="PTHR30136">
    <property type="entry name" value="HELIX-TURN-HELIX TRANSCRIPTIONAL REGULATOR, ICLR FAMILY"/>
    <property type="match status" value="1"/>
</dbReference>
<dbReference type="Gene3D" id="3.30.450.40">
    <property type="match status" value="1"/>
</dbReference>
<keyword evidence="1" id="KW-0805">Transcription regulation</keyword>
<reference evidence="7 8" key="1">
    <citation type="submission" date="2019-09" db="EMBL/GenBank/DDBJ databases">
        <title>Genome Sequences of Streptomyces kaniharaensis ATCC 21070.</title>
        <authorList>
            <person name="Zhu W."/>
            <person name="De Crecy-Lagard V."/>
            <person name="Richards N.G."/>
        </authorList>
    </citation>
    <scope>NUCLEOTIDE SEQUENCE [LARGE SCALE GENOMIC DNA]</scope>
    <source>
        <strain evidence="7 8">SF-557</strain>
    </source>
</reference>
<dbReference type="InterPro" id="IPR036390">
    <property type="entry name" value="WH_DNA-bd_sf"/>
</dbReference>
<name>A0A6N7KKI6_9ACTN</name>
<dbReference type="EMBL" id="WBOF01000001">
    <property type="protein sequence ID" value="MQS11069.1"/>
    <property type="molecule type" value="Genomic_DNA"/>
</dbReference>
<organism evidence="7 8">
    <name type="scientific">Streptomyces kaniharaensis</name>
    <dbReference type="NCBI Taxonomy" id="212423"/>
    <lineage>
        <taxon>Bacteria</taxon>
        <taxon>Bacillati</taxon>
        <taxon>Actinomycetota</taxon>
        <taxon>Actinomycetes</taxon>
        <taxon>Kitasatosporales</taxon>
        <taxon>Streptomycetaceae</taxon>
        <taxon>Streptomyces</taxon>
    </lineage>
</organism>
<dbReference type="GO" id="GO:0003677">
    <property type="term" value="F:DNA binding"/>
    <property type="evidence" value="ECO:0007669"/>
    <property type="project" value="UniProtKB-KW"/>
</dbReference>
<gene>
    <name evidence="7" type="ORF">F7Q99_01910</name>
</gene>
<evidence type="ECO:0000256" key="3">
    <source>
        <dbReference type="ARBA" id="ARBA00023163"/>
    </source>
</evidence>
<evidence type="ECO:0000256" key="2">
    <source>
        <dbReference type="ARBA" id="ARBA00023125"/>
    </source>
</evidence>
<evidence type="ECO:0000313" key="7">
    <source>
        <dbReference type="EMBL" id="MQS11069.1"/>
    </source>
</evidence>
<dbReference type="Proteomes" id="UP000450000">
    <property type="component" value="Unassembled WGS sequence"/>
</dbReference>
<dbReference type="SUPFAM" id="SSF55781">
    <property type="entry name" value="GAF domain-like"/>
    <property type="match status" value="1"/>
</dbReference>
<evidence type="ECO:0000256" key="1">
    <source>
        <dbReference type="ARBA" id="ARBA00023015"/>
    </source>
</evidence>
<protein>
    <submittedName>
        <fullName evidence="7">IclR family transcriptional regulator</fullName>
    </submittedName>
</protein>
<feature type="region of interest" description="Disordered" evidence="4">
    <location>
        <begin position="1"/>
        <end position="24"/>
    </location>
</feature>
<dbReference type="PROSITE" id="PS51077">
    <property type="entry name" value="HTH_ICLR"/>
    <property type="match status" value="1"/>
</dbReference>
<proteinExistence type="predicted"/>
<dbReference type="InterPro" id="IPR050707">
    <property type="entry name" value="HTH_MetabolicPath_Reg"/>
</dbReference>
<keyword evidence="8" id="KW-1185">Reference proteome</keyword>
<dbReference type="PANTHER" id="PTHR30136:SF39">
    <property type="entry name" value="TRANSCRIPTIONAL REGULATORY PROTEIN"/>
    <property type="match status" value="1"/>
</dbReference>
<dbReference type="InterPro" id="IPR036388">
    <property type="entry name" value="WH-like_DNA-bd_sf"/>
</dbReference>